<evidence type="ECO:0000256" key="6">
    <source>
        <dbReference type="PIRSR" id="PIRSR601461-1"/>
    </source>
</evidence>
<keyword evidence="8" id="KW-0472">Membrane</keyword>
<name>A0A0F2M9W1_SPOSC</name>
<dbReference type="GO" id="GO:0006508">
    <property type="term" value="P:proteolysis"/>
    <property type="evidence" value="ECO:0007669"/>
    <property type="project" value="UniProtKB-KW"/>
</dbReference>
<sequence>MKTTNVAAGAMLASAASAALPEGVVQFDVGRRSAHPKLTRRATANTDSSTIDNNLSQGGYFATCKIGTPQQTLTLQLDTGSSDIWVPSSSASVCASSEGCSLGSCTFSSACALKHSPLGWASLLVTFVALLTSPVNSDDSSTFVVVGKDEFSISYVDGSHSDGSYFTDVFTIGGSTVTNMTMGLGQSTDINFGLVGIGYKTDEAIVSTTQSLSSAYNNLPLVMVQEGVIKTNAYSLWLNDLEASTGNLLFGGIDTDKYKGDLTKINVYKDPNTNTFTSFIVALTSVNAVSTSGDDALTSTAFPVPVVLDSGTTLSYVPQDMAEEIWKEVGAEYDAEVQLAVIPCSMASSGGHFTFGFGGTNGATIDVGMDELVLDIATSSGPGGPGGPTFSSGRFKGQSACEFGIQNSSEPYLLGDTFLRSAYVVYDLVNNQIALGQTNFNATSSNIVAFASSGAPIPSATAAPSQAQITQTSSFTEPAYAAQSGFASSATASAGSSSSGGGGGGSSKNAAGVNAVPIGLLHIGAISATMFIAGGLFIL</sequence>
<dbReference type="PRINTS" id="PR00792">
    <property type="entry name" value="PEPSIN"/>
</dbReference>
<evidence type="ECO:0000313" key="11">
    <source>
        <dbReference type="EMBL" id="KJR85889.1"/>
    </source>
</evidence>
<keyword evidence="4 7" id="KW-0064">Aspartyl protease</keyword>
<dbReference type="GO" id="GO:0004190">
    <property type="term" value="F:aspartic-type endopeptidase activity"/>
    <property type="evidence" value="ECO:0007669"/>
    <property type="project" value="UniProtKB-KW"/>
</dbReference>
<keyword evidence="2 7" id="KW-0645">Protease</keyword>
<evidence type="ECO:0000256" key="2">
    <source>
        <dbReference type="ARBA" id="ARBA00022670"/>
    </source>
</evidence>
<proteinExistence type="inferred from homology"/>
<dbReference type="InterPro" id="IPR021109">
    <property type="entry name" value="Peptidase_aspartic_dom_sf"/>
</dbReference>
<keyword evidence="3 9" id="KW-0732">Signal</keyword>
<evidence type="ECO:0000256" key="4">
    <source>
        <dbReference type="ARBA" id="ARBA00022750"/>
    </source>
</evidence>
<feature type="chain" id="PRO_5002455075" description="Peptidase A1 domain-containing protein" evidence="9">
    <location>
        <begin position="19"/>
        <end position="539"/>
    </location>
</feature>
<dbReference type="OrthoDB" id="771136at2759"/>
<dbReference type="InterPro" id="IPR001969">
    <property type="entry name" value="Aspartic_peptidase_AS"/>
</dbReference>
<protein>
    <recommendedName>
        <fullName evidence="10">Peptidase A1 domain-containing protein</fullName>
    </recommendedName>
</protein>
<keyword evidence="8" id="KW-1133">Transmembrane helix</keyword>
<dbReference type="Gene3D" id="2.40.70.10">
    <property type="entry name" value="Acid Proteases"/>
    <property type="match status" value="2"/>
</dbReference>
<keyword evidence="8" id="KW-0812">Transmembrane</keyword>
<comment type="caution">
    <text evidence="11">The sequence shown here is derived from an EMBL/GenBank/DDBJ whole genome shotgun (WGS) entry which is preliminary data.</text>
</comment>
<dbReference type="KEGG" id="ssck:SPSK_08996"/>
<evidence type="ECO:0000256" key="3">
    <source>
        <dbReference type="ARBA" id="ARBA00022729"/>
    </source>
</evidence>
<comment type="similarity">
    <text evidence="1 7">Belongs to the peptidase A1 family.</text>
</comment>
<evidence type="ECO:0000256" key="5">
    <source>
        <dbReference type="ARBA" id="ARBA00022801"/>
    </source>
</evidence>
<reference evidence="11 12" key="1">
    <citation type="journal article" date="2014" name="BMC Genomics">
        <title>Comparative genomics of the major fungal agents of human and animal Sporotrichosis: Sporothrix schenckii and Sporothrix brasiliensis.</title>
        <authorList>
            <person name="Teixeira M.M."/>
            <person name="de Almeida L.G."/>
            <person name="Kubitschek-Barreira P."/>
            <person name="Alves F.L."/>
            <person name="Kioshima E.S."/>
            <person name="Abadio A.K."/>
            <person name="Fernandes L."/>
            <person name="Derengowski L.S."/>
            <person name="Ferreira K.S."/>
            <person name="Souza R.C."/>
            <person name="Ruiz J.C."/>
            <person name="de Andrade N.C."/>
            <person name="Paes H.C."/>
            <person name="Nicola A.M."/>
            <person name="Albuquerque P."/>
            <person name="Gerber A.L."/>
            <person name="Martins V.P."/>
            <person name="Peconick L.D."/>
            <person name="Neto A.V."/>
            <person name="Chaucanez C.B."/>
            <person name="Silva P.A."/>
            <person name="Cunha O.L."/>
            <person name="de Oliveira F.F."/>
            <person name="dos Santos T.C."/>
            <person name="Barros A.L."/>
            <person name="Soares M.A."/>
            <person name="de Oliveira L.M."/>
            <person name="Marini M.M."/>
            <person name="Villalobos-Duno H."/>
            <person name="Cunha M.M."/>
            <person name="de Hoog S."/>
            <person name="da Silveira J.F."/>
            <person name="Henrissat B."/>
            <person name="Nino-Vega G.A."/>
            <person name="Cisalpino P.S."/>
            <person name="Mora-Montes H.M."/>
            <person name="Almeida S.R."/>
            <person name="Stajich J.E."/>
            <person name="Lopes-Bezerra L.M."/>
            <person name="Vasconcelos A.T."/>
            <person name="Felipe M.S."/>
        </authorList>
    </citation>
    <scope>NUCLEOTIDE SEQUENCE [LARGE SCALE GENOMIC DNA]</scope>
    <source>
        <strain evidence="11 12">1099-18</strain>
    </source>
</reference>
<dbReference type="InterPro" id="IPR001461">
    <property type="entry name" value="Aspartic_peptidase_A1"/>
</dbReference>
<dbReference type="CDD" id="cd05474">
    <property type="entry name" value="SAP_like"/>
    <property type="match status" value="1"/>
</dbReference>
<dbReference type="SUPFAM" id="SSF50630">
    <property type="entry name" value="Acid proteases"/>
    <property type="match status" value="1"/>
</dbReference>
<gene>
    <name evidence="11" type="ORF">SPSK_08996</name>
</gene>
<dbReference type="EMBL" id="AXCR01000007">
    <property type="protein sequence ID" value="KJR85889.1"/>
    <property type="molecule type" value="Genomic_DNA"/>
</dbReference>
<dbReference type="PROSITE" id="PS00141">
    <property type="entry name" value="ASP_PROTEASE"/>
    <property type="match status" value="1"/>
</dbReference>
<dbReference type="VEuPathDB" id="FungiDB:SPSK_08996"/>
<organism evidence="11 12">
    <name type="scientific">Sporothrix schenckii 1099-18</name>
    <dbReference type="NCBI Taxonomy" id="1397361"/>
    <lineage>
        <taxon>Eukaryota</taxon>
        <taxon>Fungi</taxon>
        <taxon>Dikarya</taxon>
        <taxon>Ascomycota</taxon>
        <taxon>Pezizomycotina</taxon>
        <taxon>Sordariomycetes</taxon>
        <taxon>Sordariomycetidae</taxon>
        <taxon>Ophiostomatales</taxon>
        <taxon>Ophiostomataceae</taxon>
        <taxon>Sporothrix</taxon>
    </lineage>
</organism>
<dbReference type="PANTHER" id="PTHR47966:SF65">
    <property type="entry name" value="ASPARTIC-TYPE ENDOPEPTIDASE"/>
    <property type="match status" value="1"/>
</dbReference>
<evidence type="ECO:0000259" key="10">
    <source>
        <dbReference type="PROSITE" id="PS51767"/>
    </source>
</evidence>
<dbReference type="PANTHER" id="PTHR47966">
    <property type="entry name" value="BETA-SITE APP-CLEAVING ENZYME, ISOFORM A-RELATED"/>
    <property type="match status" value="1"/>
</dbReference>
<dbReference type="RefSeq" id="XP_016588565.1">
    <property type="nucleotide sequence ID" value="XM_016735577.1"/>
</dbReference>
<evidence type="ECO:0000313" key="12">
    <source>
        <dbReference type="Proteomes" id="UP000033710"/>
    </source>
</evidence>
<feature type="signal peptide" evidence="9">
    <location>
        <begin position="1"/>
        <end position="18"/>
    </location>
</feature>
<reference evidence="11 12" key="2">
    <citation type="journal article" date="2015" name="Eukaryot. Cell">
        <title>Asexual propagation of a virulent clone complex in a human and feline outbreak of sporotrichosis.</title>
        <authorList>
            <person name="Teixeira Mde M."/>
            <person name="Rodrigues A.M."/>
            <person name="Tsui C.K."/>
            <person name="de Almeida L.G."/>
            <person name="Van Diepeningen A.D."/>
            <person name="van den Ende B.G."/>
            <person name="Fernandes G.F."/>
            <person name="Kano R."/>
            <person name="Hamelin R.C."/>
            <person name="Lopes-Bezerra L.M."/>
            <person name="Vasconcelos A.T."/>
            <person name="de Hoog S."/>
            <person name="de Camargo Z.P."/>
            <person name="Felipe M.S."/>
        </authorList>
    </citation>
    <scope>NUCLEOTIDE SEQUENCE [LARGE SCALE GENOMIC DNA]</scope>
    <source>
        <strain evidence="11 12">1099-18</strain>
    </source>
</reference>
<evidence type="ECO:0000256" key="1">
    <source>
        <dbReference type="ARBA" id="ARBA00007447"/>
    </source>
</evidence>
<dbReference type="AlphaFoldDB" id="A0A0F2M9W1"/>
<feature type="transmembrane region" description="Helical" evidence="8">
    <location>
        <begin position="516"/>
        <end position="538"/>
    </location>
</feature>
<evidence type="ECO:0000256" key="9">
    <source>
        <dbReference type="SAM" id="SignalP"/>
    </source>
</evidence>
<dbReference type="InterPro" id="IPR033121">
    <property type="entry name" value="PEPTIDASE_A1"/>
</dbReference>
<accession>A0A0F2M9W1</accession>
<keyword evidence="5 7" id="KW-0378">Hydrolase</keyword>
<evidence type="ECO:0000256" key="8">
    <source>
        <dbReference type="SAM" id="Phobius"/>
    </source>
</evidence>
<evidence type="ECO:0000256" key="7">
    <source>
        <dbReference type="RuleBase" id="RU000454"/>
    </source>
</evidence>
<dbReference type="InterPro" id="IPR033876">
    <property type="entry name" value="SAP-like"/>
</dbReference>
<feature type="active site" evidence="6">
    <location>
        <position position="78"/>
    </location>
</feature>
<feature type="domain" description="Peptidase A1" evidence="10">
    <location>
        <begin position="60"/>
        <end position="436"/>
    </location>
</feature>
<feature type="active site" evidence="6">
    <location>
        <position position="309"/>
    </location>
</feature>
<dbReference type="Pfam" id="PF00026">
    <property type="entry name" value="Asp"/>
    <property type="match status" value="1"/>
</dbReference>
<dbReference type="GeneID" id="27670854"/>
<dbReference type="PROSITE" id="PS51767">
    <property type="entry name" value="PEPTIDASE_A1"/>
    <property type="match status" value="1"/>
</dbReference>
<dbReference type="Proteomes" id="UP000033710">
    <property type="component" value="Unassembled WGS sequence"/>
</dbReference>